<dbReference type="NCBIfam" id="TIGR01509">
    <property type="entry name" value="HAD-SF-IA-v3"/>
    <property type="match status" value="1"/>
</dbReference>
<dbReference type="GO" id="GO:0008967">
    <property type="term" value="F:phosphoglycolate phosphatase activity"/>
    <property type="evidence" value="ECO:0007669"/>
    <property type="project" value="TreeGrafter"/>
</dbReference>
<dbReference type="Pfam" id="PF13419">
    <property type="entry name" value="HAD_2"/>
    <property type="match status" value="1"/>
</dbReference>
<name>A0AAD3CK81_9STRA</name>
<gene>
    <name evidence="1" type="ORF">CTEN210_03913</name>
</gene>
<proteinExistence type="predicted"/>
<organism evidence="1 2">
    <name type="scientific">Chaetoceros tenuissimus</name>
    <dbReference type="NCBI Taxonomy" id="426638"/>
    <lineage>
        <taxon>Eukaryota</taxon>
        <taxon>Sar</taxon>
        <taxon>Stramenopiles</taxon>
        <taxon>Ochrophyta</taxon>
        <taxon>Bacillariophyta</taxon>
        <taxon>Coscinodiscophyceae</taxon>
        <taxon>Chaetocerotophycidae</taxon>
        <taxon>Chaetocerotales</taxon>
        <taxon>Chaetocerotaceae</taxon>
        <taxon>Chaetoceros</taxon>
    </lineage>
</organism>
<dbReference type="SUPFAM" id="SSF56784">
    <property type="entry name" value="HAD-like"/>
    <property type="match status" value="1"/>
</dbReference>
<dbReference type="NCBIfam" id="TIGR01549">
    <property type="entry name" value="HAD-SF-IA-v1"/>
    <property type="match status" value="1"/>
</dbReference>
<evidence type="ECO:0000313" key="1">
    <source>
        <dbReference type="EMBL" id="GFH47438.1"/>
    </source>
</evidence>
<dbReference type="InterPro" id="IPR050155">
    <property type="entry name" value="HAD-like_hydrolase_sf"/>
</dbReference>
<dbReference type="InterPro" id="IPR006438">
    <property type="entry name" value="HAD-SF_TIGR01548"/>
</dbReference>
<dbReference type="AlphaFoldDB" id="A0AAD3CK81"/>
<dbReference type="Gene3D" id="3.40.50.1000">
    <property type="entry name" value="HAD superfamily/HAD-like"/>
    <property type="match status" value="1"/>
</dbReference>
<dbReference type="SFLD" id="SFLDS00003">
    <property type="entry name" value="Haloacid_Dehalogenase"/>
    <property type="match status" value="1"/>
</dbReference>
<dbReference type="SFLD" id="SFLDG01129">
    <property type="entry name" value="C1.5:_HAD__Beta-PGM__Phosphata"/>
    <property type="match status" value="1"/>
</dbReference>
<protein>
    <recommendedName>
        <fullName evidence="3">Phosphoglycolate phosphatase</fullName>
    </recommendedName>
</protein>
<sequence>MTEFPPGKVLLLDMDGVLAEVSQSYRASIIATCHEYGATSISLDTVAEWKARGGCNNDWKLSLDLIQTDPNGDKSVTYEQVVETFEKYYQGTEDKPGLCDLETLIPSKETLEELKKRVGDNAMAIVTGRPRKDCDKFLKLHGIDHLFDCCVCMEDGPPKPDPFPVTRALELMGKKPGKDVVMVGDTPDDIRAAVNCGCRGVGVATPENAEKSIADGKEFDADGLCSAMKECGADIVTKPGFDGLLDVFPKA</sequence>
<evidence type="ECO:0008006" key="3">
    <source>
        <dbReference type="Google" id="ProtNLM"/>
    </source>
</evidence>
<dbReference type="InterPro" id="IPR041492">
    <property type="entry name" value="HAD_2"/>
</dbReference>
<dbReference type="InterPro" id="IPR023214">
    <property type="entry name" value="HAD_sf"/>
</dbReference>
<dbReference type="PANTHER" id="PTHR43434">
    <property type="entry name" value="PHOSPHOGLYCOLATE PHOSPHATASE"/>
    <property type="match status" value="1"/>
</dbReference>
<accession>A0AAD3CK81</accession>
<dbReference type="PANTHER" id="PTHR43434:SF1">
    <property type="entry name" value="PHOSPHOGLYCOLATE PHOSPHATASE"/>
    <property type="match status" value="1"/>
</dbReference>
<dbReference type="InterPro" id="IPR023198">
    <property type="entry name" value="PGP-like_dom2"/>
</dbReference>
<reference evidence="1 2" key="1">
    <citation type="journal article" date="2021" name="Sci. Rep.">
        <title>The genome of the diatom Chaetoceros tenuissimus carries an ancient integrated fragment of an extant virus.</title>
        <authorList>
            <person name="Hongo Y."/>
            <person name="Kimura K."/>
            <person name="Takaki Y."/>
            <person name="Yoshida Y."/>
            <person name="Baba S."/>
            <person name="Kobayashi G."/>
            <person name="Nagasaki K."/>
            <person name="Hano T."/>
            <person name="Tomaru Y."/>
        </authorList>
    </citation>
    <scope>NUCLEOTIDE SEQUENCE [LARGE SCALE GENOMIC DNA]</scope>
    <source>
        <strain evidence="1 2">NIES-3715</strain>
    </source>
</reference>
<keyword evidence="2" id="KW-1185">Reference proteome</keyword>
<comment type="caution">
    <text evidence="1">The sequence shown here is derived from an EMBL/GenBank/DDBJ whole genome shotgun (WGS) entry which is preliminary data.</text>
</comment>
<dbReference type="EMBL" id="BLLK01000023">
    <property type="protein sequence ID" value="GFH47438.1"/>
    <property type="molecule type" value="Genomic_DNA"/>
</dbReference>
<dbReference type="InterPro" id="IPR036412">
    <property type="entry name" value="HAD-like_sf"/>
</dbReference>
<dbReference type="NCBIfam" id="TIGR01548">
    <property type="entry name" value="HAD-SF-IA-hyp1"/>
    <property type="match status" value="1"/>
</dbReference>
<evidence type="ECO:0000313" key="2">
    <source>
        <dbReference type="Proteomes" id="UP001054902"/>
    </source>
</evidence>
<dbReference type="GO" id="GO:0006281">
    <property type="term" value="P:DNA repair"/>
    <property type="evidence" value="ECO:0007669"/>
    <property type="project" value="TreeGrafter"/>
</dbReference>
<dbReference type="Proteomes" id="UP001054902">
    <property type="component" value="Unassembled WGS sequence"/>
</dbReference>
<dbReference type="InterPro" id="IPR006439">
    <property type="entry name" value="HAD-SF_hydro_IA"/>
</dbReference>
<dbReference type="Gene3D" id="1.10.150.240">
    <property type="entry name" value="Putative phosphatase, domain 2"/>
    <property type="match status" value="1"/>
</dbReference>